<dbReference type="Proteomes" id="UP000218151">
    <property type="component" value="Unassembled WGS sequence"/>
</dbReference>
<feature type="chain" id="PRO_5012787907" description="DUF3617 domain-containing protein" evidence="1">
    <location>
        <begin position="20"/>
        <end position="128"/>
    </location>
</feature>
<dbReference type="OrthoDB" id="7573991at2"/>
<keyword evidence="1" id="KW-0732">Signal</keyword>
<evidence type="ECO:0000313" key="3">
    <source>
        <dbReference type="Proteomes" id="UP000218151"/>
    </source>
</evidence>
<evidence type="ECO:0000313" key="2">
    <source>
        <dbReference type="EMBL" id="PAX09050.1"/>
    </source>
</evidence>
<name>A0A2A2SIR7_9SPHN</name>
<accession>A0A2A2SIR7</accession>
<organism evidence="2 3">
    <name type="scientific">Sphingomonas lenta</name>
    <dbReference type="NCBI Taxonomy" id="1141887"/>
    <lineage>
        <taxon>Bacteria</taxon>
        <taxon>Pseudomonadati</taxon>
        <taxon>Pseudomonadota</taxon>
        <taxon>Alphaproteobacteria</taxon>
        <taxon>Sphingomonadales</taxon>
        <taxon>Sphingomonadaceae</taxon>
        <taxon>Sphingomonas</taxon>
    </lineage>
</organism>
<protein>
    <recommendedName>
        <fullName evidence="4">DUF3617 domain-containing protein</fullName>
    </recommendedName>
</protein>
<sequence length="128" mass="13963">MKSWMMAAAIVMLPSAALGQWEPTSEVLVLQARGEGPWVVRCQLQDRKGETVTREIVGRGRGWQRLTMLDARGGSCSYQAAPDKPLEITKRGGLYGCPLATKTRKGCEQTIPAGGSGQFEVTRRDLAQ</sequence>
<gene>
    <name evidence="2" type="ORF">CKY28_06895</name>
</gene>
<proteinExistence type="predicted"/>
<dbReference type="RefSeq" id="WP_095997548.1">
    <property type="nucleotide sequence ID" value="NZ_NSLI01000002.1"/>
</dbReference>
<evidence type="ECO:0008006" key="4">
    <source>
        <dbReference type="Google" id="ProtNLM"/>
    </source>
</evidence>
<reference evidence="3" key="1">
    <citation type="submission" date="2017-09" db="EMBL/GenBank/DDBJ databases">
        <authorList>
            <person name="Feng G."/>
            <person name="Zhu H."/>
        </authorList>
    </citation>
    <scope>NUCLEOTIDE SEQUENCE [LARGE SCALE GENOMIC DNA]</scope>
    <source>
        <strain evidence="3">1PNM-20</strain>
    </source>
</reference>
<keyword evidence="3" id="KW-1185">Reference proteome</keyword>
<evidence type="ECO:0000256" key="1">
    <source>
        <dbReference type="SAM" id="SignalP"/>
    </source>
</evidence>
<comment type="caution">
    <text evidence="2">The sequence shown here is derived from an EMBL/GenBank/DDBJ whole genome shotgun (WGS) entry which is preliminary data.</text>
</comment>
<dbReference type="AlphaFoldDB" id="A0A2A2SIR7"/>
<dbReference type="EMBL" id="NSLI01000002">
    <property type="protein sequence ID" value="PAX09050.1"/>
    <property type="molecule type" value="Genomic_DNA"/>
</dbReference>
<feature type="signal peptide" evidence="1">
    <location>
        <begin position="1"/>
        <end position="19"/>
    </location>
</feature>